<dbReference type="RefSeq" id="WP_252659644.1">
    <property type="nucleotide sequence ID" value="NZ_CP098611.1"/>
</dbReference>
<dbReference type="Pfam" id="PF12770">
    <property type="entry name" value="CHAT"/>
    <property type="match status" value="1"/>
</dbReference>
<dbReference type="Pfam" id="PF13424">
    <property type="entry name" value="TPR_12"/>
    <property type="match status" value="1"/>
</dbReference>
<sequence>MTPALKAWLLWLMLCLGSFWLSLTYPALSQSSAPISPASVPQNISRDDSLNLGLDYYEQGDYLQAIAQWQQALSQTLTPAREIALHRNLANAYQRLGHAPNDAIFHWQHVLELADTDPRAESYVSSLTQGQIRIEQAQLYDSMGQHQRALELLLTARDDVEGDRPSELARQGALGNAYSALGRYDKAITAHEASLALAQALDDPPAMATALSNLANAHSFRARRAKYQQEVAINEGEDVEAQRAQAQFEGDRQAIEVRLKQSLTLGEQVGGLTQVRSLLNAHRFLKEFFPDRQEEQEHIRGQIEPLLAPLPPSRDKVFALIYLAQQQSPAQPSRAHQLLETAIHLSRSIADSRAESFALGSLGALYEQDQQYDIALGLTQQAQFTAQEISAFDSLYRWQWQAGRIYHARGELTLALHHYRAATNSLDQLRGDLIATSRDLQFEFRDAVEPVYRELIALLLKGETPGTSQTKLEETLDILERLKLAELRNFFGDDCVDVAQSVVLENGQLSDTKAVIIYSIILDEATFLVLQKADGTLSSYRVPHAKNDIQREVNDFRSLLEKRGTNEYLIPAQRLYDWLVRPLEPDLEAIAPETLVFIQDGVLRKTPVAALHDGERFLVESYALATTPSLGLTTTSRRTSRLGRTLIAGLTVEIPPFAALNNVRREVREIQNLTGGLSLLDQEFTVGNLEQELLQNPYSIVHLATHGKFGVDAESTFLLAFDDHITIDGMDQLLRSRRYAGSSRQPLELLVLSACQTAAGDNRSALGIAGVAVRAGAKTALASLWFINDEATVTLITTFYQQLQNPNITKAQALQTAQKEAIQSQFYSHPGVWSPFILIGTWR</sequence>
<evidence type="ECO:0000313" key="2">
    <source>
        <dbReference type="EMBL" id="USR89350.1"/>
    </source>
</evidence>
<dbReference type="InterPro" id="IPR019734">
    <property type="entry name" value="TPR_rpt"/>
</dbReference>
<dbReference type="SMART" id="SM00028">
    <property type="entry name" value="TPR"/>
    <property type="match status" value="6"/>
</dbReference>
<dbReference type="InterPro" id="IPR024983">
    <property type="entry name" value="CHAT_dom"/>
</dbReference>
<evidence type="ECO:0000259" key="1">
    <source>
        <dbReference type="Pfam" id="PF12770"/>
    </source>
</evidence>
<keyword evidence="3" id="KW-1185">Reference proteome</keyword>
<accession>A0ABY5AKH5</accession>
<gene>
    <name evidence="2" type="ORF">NEA10_10635</name>
</gene>
<dbReference type="EMBL" id="CP098611">
    <property type="protein sequence ID" value="USR89350.1"/>
    <property type="molecule type" value="Genomic_DNA"/>
</dbReference>
<dbReference type="PANTHER" id="PTHR10098">
    <property type="entry name" value="RAPSYN-RELATED"/>
    <property type="match status" value="1"/>
</dbReference>
<evidence type="ECO:0000313" key="3">
    <source>
        <dbReference type="Proteomes" id="UP001056708"/>
    </source>
</evidence>
<reference evidence="2" key="1">
    <citation type="submission" date="2022-06" db="EMBL/GenBank/DDBJ databases">
        <title>Genome sequence of Phormidium yuhuli AB48 isolated from an industrial photobioreactor environment.</title>
        <authorList>
            <person name="Qiu Y."/>
            <person name="Noonan A.J.C."/>
            <person name="Dofher K."/>
            <person name="Koch M."/>
            <person name="Kieft B."/>
            <person name="Lin X."/>
            <person name="Ziels R.M."/>
            <person name="Hallam S.J."/>
        </authorList>
    </citation>
    <scope>NUCLEOTIDE SEQUENCE</scope>
    <source>
        <strain evidence="2">AB48</strain>
    </source>
</reference>
<organism evidence="2 3">
    <name type="scientific">Phormidium yuhuli AB48</name>
    <dbReference type="NCBI Taxonomy" id="2940671"/>
    <lineage>
        <taxon>Bacteria</taxon>
        <taxon>Bacillati</taxon>
        <taxon>Cyanobacteriota</taxon>
        <taxon>Cyanophyceae</taxon>
        <taxon>Oscillatoriophycideae</taxon>
        <taxon>Oscillatoriales</taxon>
        <taxon>Oscillatoriaceae</taxon>
        <taxon>Phormidium</taxon>
        <taxon>Phormidium yuhuli</taxon>
    </lineage>
</organism>
<dbReference type="Proteomes" id="UP001056708">
    <property type="component" value="Chromosome"/>
</dbReference>
<protein>
    <submittedName>
        <fullName evidence="2">CHAT domain-containing protein</fullName>
    </submittedName>
</protein>
<name>A0ABY5AKH5_9CYAN</name>
<dbReference type="SUPFAM" id="SSF48452">
    <property type="entry name" value="TPR-like"/>
    <property type="match status" value="2"/>
</dbReference>
<proteinExistence type="predicted"/>
<dbReference type="Gene3D" id="1.25.40.10">
    <property type="entry name" value="Tetratricopeptide repeat domain"/>
    <property type="match status" value="3"/>
</dbReference>
<dbReference type="InterPro" id="IPR011990">
    <property type="entry name" value="TPR-like_helical_dom_sf"/>
</dbReference>
<feature type="domain" description="CHAT" evidence="1">
    <location>
        <begin position="571"/>
        <end position="840"/>
    </location>
</feature>